<feature type="transmembrane region" description="Helical" evidence="2">
    <location>
        <begin position="224"/>
        <end position="245"/>
    </location>
</feature>
<dbReference type="Proteomes" id="UP001595839">
    <property type="component" value="Unassembled WGS sequence"/>
</dbReference>
<dbReference type="InterPro" id="IPR004697">
    <property type="entry name" value="AbgT"/>
</dbReference>
<comment type="caution">
    <text evidence="3">The sequence shown here is derived from an EMBL/GenBank/DDBJ whole genome shotgun (WGS) entry which is preliminary data.</text>
</comment>
<keyword evidence="2" id="KW-0472">Membrane</keyword>
<keyword evidence="4" id="KW-1185">Reference proteome</keyword>
<keyword evidence="2" id="KW-0812">Transmembrane</keyword>
<accession>A0ABV9APH1</accession>
<evidence type="ECO:0000313" key="4">
    <source>
        <dbReference type="Proteomes" id="UP001595839"/>
    </source>
</evidence>
<feature type="transmembrane region" description="Helical" evidence="2">
    <location>
        <begin position="427"/>
        <end position="446"/>
    </location>
</feature>
<dbReference type="PANTHER" id="PTHR30282:SF0">
    <property type="entry name" value="P-AMINOBENZOYL-GLUTAMATE TRANSPORT PROTEIN"/>
    <property type="match status" value="1"/>
</dbReference>
<protein>
    <submittedName>
        <fullName evidence="3">AbgT family transporter</fullName>
    </submittedName>
</protein>
<feature type="transmembrane region" description="Helical" evidence="2">
    <location>
        <begin position="355"/>
        <end position="375"/>
    </location>
</feature>
<feature type="transmembrane region" description="Helical" evidence="2">
    <location>
        <begin position="315"/>
        <end position="334"/>
    </location>
</feature>
<feature type="transmembrane region" description="Helical" evidence="2">
    <location>
        <begin position="92"/>
        <end position="115"/>
    </location>
</feature>
<dbReference type="EMBL" id="JBHSFK010000009">
    <property type="protein sequence ID" value="MFC4501135.1"/>
    <property type="molecule type" value="Genomic_DNA"/>
</dbReference>
<sequence>MPSQTDLPAPPTDSPDSGRATPLDRVLSLIERAGNALPNPVVLFSVLFLLLAVASTALDLGGVSVRVPGGDETKHITGLLTGEGVSWLVENLVVNFATFPPIGAVLVLIMVVGLCEKTGLLETLMRATLARVPRVVLPYAVALIASQAHMMSDVAAIVLPPLAALVFKSAGRHPVAGLIGGFACVTAGYAAGFTIGSLDALYVGITQQAASVLPAADGLHIHLLINYFFTAASSLVLATVGGFLISRVLEPRLGVYQGGGEESDLALTPVQRRSLLRTALVVLVYLAGVLALWLPEGAPLRGEGGAFVPSPLLSGIVPVLFGAFLLAGLTYGFGVKQLTSAEDVTNAVTESVRTMSGYLVMMFVAAQVIALFTWSNVGVLLAVKGAALFDSLGVTGFWAILVFVLLVSCLNLFILSGSALWSLVGPVFVPAFMLMGMSPALTQAAFRIGDSATGVITPMNPYVFLILAMLRQYEPDARLGTLISRLAIFVVPFMVVWLAILGVFYGFDLPLGPGAHIGLK</sequence>
<feature type="region of interest" description="Disordered" evidence="1">
    <location>
        <begin position="1"/>
        <end position="20"/>
    </location>
</feature>
<feature type="transmembrane region" description="Helical" evidence="2">
    <location>
        <begin position="482"/>
        <end position="507"/>
    </location>
</feature>
<name>A0ABV9APH1_9ACTN</name>
<dbReference type="Pfam" id="PF03806">
    <property type="entry name" value="ABG_transport"/>
    <property type="match status" value="1"/>
</dbReference>
<dbReference type="RefSeq" id="WP_381172208.1">
    <property type="nucleotide sequence ID" value="NZ_JBHSFK010000009.1"/>
</dbReference>
<evidence type="ECO:0000313" key="3">
    <source>
        <dbReference type="EMBL" id="MFC4501135.1"/>
    </source>
</evidence>
<feature type="transmembrane region" description="Helical" evidence="2">
    <location>
        <begin position="41"/>
        <end position="58"/>
    </location>
</feature>
<proteinExistence type="predicted"/>
<organism evidence="3 4">
    <name type="scientific">Streptomyces vulcanius</name>
    <dbReference type="NCBI Taxonomy" id="1441876"/>
    <lineage>
        <taxon>Bacteria</taxon>
        <taxon>Bacillati</taxon>
        <taxon>Actinomycetota</taxon>
        <taxon>Actinomycetes</taxon>
        <taxon>Kitasatosporales</taxon>
        <taxon>Streptomycetaceae</taxon>
        <taxon>Streptomyces</taxon>
    </lineage>
</organism>
<evidence type="ECO:0000256" key="2">
    <source>
        <dbReference type="SAM" id="Phobius"/>
    </source>
</evidence>
<keyword evidence="2" id="KW-1133">Transmembrane helix</keyword>
<feature type="transmembrane region" description="Helical" evidence="2">
    <location>
        <begin position="452"/>
        <end position="470"/>
    </location>
</feature>
<reference evidence="4" key="1">
    <citation type="journal article" date="2019" name="Int. J. Syst. Evol. Microbiol.">
        <title>The Global Catalogue of Microorganisms (GCM) 10K type strain sequencing project: providing services to taxonomists for standard genome sequencing and annotation.</title>
        <authorList>
            <consortium name="The Broad Institute Genomics Platform"/>
            <consortium name="The Broad Institute Genome Sequencing Center for Infectious Disease"/>
            <person name="Wu L."/>
            <person name="Ma J."/>
        </authorList>
    </citation>
    <scope>NUCLEOTIDE SEQUENCE [LARGE SCALE GENOMIC DNA]</scope>
    <source>
        <strain evidence="4">CGMCC 4.7177</strain>
    </source>
</reference>
<feature type="transmembrane region" description="Helical" evidence="2">
    <location>
        <begin position="275"/>
        <end position="295"/>
    </location>
</feature>
<gene>
    <name evidence="3" type="ORF">ACFPIH_16610</name>
</gene>
<evidence type="ECO:0000256" key="1">
    <source>
        <dbReference type="SAM" id="MobiDB-lite"/>
    </source>
</evidence>
<dbReference type="PANTHER" id="PTHR30282">
    <property type="entry name" value="P-AMINOBENZOYL GLUTAMATE TRANSPORTER"/>
    <property type="match status" value="1"/>
</dbReference>
<feature type="transmembrane region" description="Helical" evidence="2">
    <location>
        <begin position="395"/>
        <end position="415"/>
    </location>
</feature>